<dbReference type="PROSITE" id="PS50089">
    <property type="entry name" value="ZF_RING_2"/>
    <property type="match status" value="1"/>
</dbReference>
<evidence type="ECO:0000259" key="3">
    <source>
        <dbReference type="PROSITE" id="PS50089"/>
    </source>
</evidence>
<feature type="compositionally biased region" description="Gly residues" evidence="2">
    <location>
        <begin position="178"/>
        <end position="187"/>
    </location>
</feature>
<feature type="region of interest" description="Disordered" evidence="2">
    <location>
        <begin position="174"/>
        <end position="211"/>
    </location>
</feature>
<dbReference type="InterPro" id="IPR001841">
    <property type="entry name" value="Znf_RING"/>
</dbReference>
<reference evidence="4 5" key="1">
    <citation type="journal article" date="2014" name="PLoS ONE">
        <title>De novo Genome Assembly of the Fungal Plant Pathogen Pyrenophora semeniperda.</title>
        <authorList>
            <person name="Soliai M.M."/>
            <person name="Meyer S.E."/>
            <person name="Udall J.A."/>
            <person name="Elzinga D.E."/>
            <person name="Hermansen R.A."/>
            <person name="Bodily P.M."/>
            <person name="Hart A.A."/>
            <person name="Coleman C.E."/>
        </authorList>
    </citation>
    <scope>NUCLEOTIDE SEQUENCE [LARGE SCALE GENOMIC DNA]</scope>
    <source>
        <strain evidence="4 5">CCB06</strain>
        <tissue evidence="4">Mycelium</tissue>
    </source>
</reference>
<name>A0A3M7M146_9PLEO</name>
<evidence type="ECO:0000256" key="1">
    <source>
        <dbReference type="PROSITE-ProRule" id="PRU00175"/>
    </source>
</evidence>
<organism evidence="4 5">
    <name type="scientific">Pyrenophora seminiperda CCB06</name>
    <dbReference type="NCBI Taxonomy" id="1302712"/>
    <lineage>
        <taxon>Eukaryota</taxon>
        <taxon>Fungi</taxon>
        <taxon>Dikarya</taxon>
        <taxon>Ascomycota</taxon>
        <taxon>Pezizomycotina</taxon>
        <taxon>Dothideomycetes</taxon>
        <taxon>Pleosporomycetidae</taxon>
        <taxon>Pleosporales</taxon>
        <taxon>Pleosporineae</taxon>
        <taxon>Pleosporaceae</taxon>
        <taxon>Pyrenophora</taxon>
    </lineage>
</organism>
<evidence type="ECO:0000256" key="2">
    <source>
        <dbReference type="SAM" id="MobiDB-lite"/>
    </source>
</evidence>
<feature type="region of interest" description="Disordered" evidence="2">
    <location>
        <begin position="1"/>
        <end position="97"/>
    </location>
</feature>
<dbReference type="SUPFAM" id="SSF57850">
    <property type="entry name" value="RING/U-box"/>
    <property type="match status" value="1"/>
</dbReference>
<evidence type="ECO:0000313" key="4">
    <source>
        <dbReference type="EMBL" id="RMZ68237.1"/>
    </source>
</evidence>
<dbReference type="GO" id="GO:0008270">
    <property type="term" value="F:zinc ion binding"/>
    <property type="evidence" value="ECO:0007669"/>
    <property type="project" value="UniProtKB-KW"/>
</dbReference>
<gene>
    <name evidence="4" type="ORF">GMOD_00004450</name>
</gene>
<feature type="compositionally biased region" description="Polar residues" evidence="2">
    <location>
        <begin position="48"/>
        <end position="60"/>
    </location>
</feature>
<feature type="domain" description="RING-type" evidence="3">
    <location>
        <begin position="309"/>
        <end position="358"/>
    </location>
</feature>
<protein>
    <submittedName>
        <fullName evidence="4">Zinc ion binding</fullName>
    </submittedName>
</protein>
<dbReference type="EMBL" id="KE747814">
    <property type="protein sequence ID" value="RMZ68237.1"/>
    <property type="molecule type" value="Genomic_DNA"/>
</dbReference>
<keyword evidence="1" id="KW-0862">Zinc</keyword>
<evidence type="ECO:0000313" key="5">
    <source>
        <dbReference type="Proteomes" id="UP000265663"/>
    </source>
</evidence>
<dbReference type="Proteomes" id="UP000265663">
    <property type="component" value="Unassembled WGS sequence"/>
</dbReference>
<sequence>MYGTASGSGSNGFRRVGGVWIPSGTIRTNTFRRPSGGGDDSGSIPRSTPQYFNASMSDSRSPPWRAVAPVPSEGGGGGSRPTPRHNASPMPGGWDSEQDEYDIQEEYGEDVYMDDFDAEPPYSPLGAGMARYARYNAPRNQAYTRMPYQEYERTYGPGGPRTLFSNFGGTSQTNAMPGGPGNAGGSHPGMRRAGDSAGTFPSPSRTGYVPSIFRRPDRRFEISPRGGSVNSFDQAFGFRRAPRAGPARFNDQERSVQLDGSFDVELEPAPLPVNHGVSEDNAAVFAEFMREHTLPVVEPNANGAPNTECPICLEPPSGSHLCVQIKNVPGCIHMIGRACLMELFEHNSDEKKECPLCRTEFLPSNFVVQGSEAWNQLAQGRGGPARAPRRAYVAPRDTPGGVSSDSSMHHGGIDGGPSGFGDWAQITRSHLENYQRLESQWEQVRRRHTPRRGGYLGYRAPRRT</sequence>
<keyword evidence="1" id="KW-0479">Metal-binding</keyword>
<dbReference type="AlphaFoldDB" id="A0A3M7M146"/>
<keyword evidence="1" id="KW-0863">Zinc-finger</keyword>
<proteinExistence type="predicted"/>
<dbReference type="InterPro" id="IPR013083">
    <property type="entry name" value="Znf_RING/FYVE/PHD"/>
</dbReference>
<dbReference type="OrthoDB" id="8062037at2759"/>
<feature type="region of interest" description="Disordered" evidence="2">
    <location>
        <begin position="396"/>
        <end position="418"/>
    </location>
</feature>
<accession>A0A3M7M146</accession>
<dbReference type="Gene3D" id="3.30.40.10">
    <property type="entry name" value="Zinc/RING finger domain, C3HC4 (zinc finger)"/>
    <property type="match status" value="1"/>
</dbReference>
<keyword evidence="5" id="KW-1185">Reference proteome</keyword>